<sequence>MAYFLGDVCGKGAETTAGTSLIRCTVRVAAQYHSNPVDVLAALNSALLLDSSIGSRYCPISVGADLADSRLVELLAPDLDDPLLAG</sequence>
<name>A0A4U0RUE1_9ACTN</name>
<proteinExistence type="predicted"/>
<dbReference type="OrthoDB" id="5241041at2"/>
<organism evidence="2 3">
    <name type="scientific">Actinacidiphila oryziradicis</name>
    <dbReference type="NCBI Taxonomy" id="2571141"/>
    <lineage>
        <taxon>Bacteria</taxon>
        <taxon>Bacillati</taxon>
        <taxon>Actinomycetota</taxon>
        <taxon>Actinomycetes</taxon>
        <taxon>Kitasatosporales</taxon>
        <taxon>Streptomycetaceae</taxon>
        <taxon>Actinacidiphila</taxon>
    </lineage>
</organism>
<keyword evidence="3" id="KW-1185">Reference proteome</keyword>
<gene>
    <name evidence="2" type="ORF">FCI23_47095</name>
</gene>
<dbReference type="Pfam" id="PF07228">
    <property type="entry name" value="SpoIIE"/>
    <property type="match status" value="1"/>
</dbReference>
<evidence type="ECO:0000259" key="1">
    <source>
        <dbReference type="Pfam" id="PF07228"/>
    </source>
</evidence>
<reference evidence="2 3" key="1">
    <citation type="submission" date="2019-04" db="EMBL/GenBank/DDBJ databases">
        <title>Streptomyces oryziradicis sp. nov., a novel actinomycete isolated from rhizosphere soil of rice (Oryza sativa L.).</title>
        <authorList>
            <person name="Li C."/>
        </authorList>
    </citation>
    <scope>NUCLEOTIDE SEQUENCE [LARGE SCALE GENOMIC DNA]</scope>
    <source>
        <strain evidence="2 3">NEAU-C40</strain>
    </source>
</reference>
<evidence type="ECO:0000313" key="2">
    <source>
        <dbReference type="EMBL" id="TJZ99122.1"/>
    </source>
</evidence>
<evidence type="ECO:0000313" key="3">
    <source>
        <dbReference type="Proteomes" id="UP000305778"/>
    </source>
</evidence>
<dbReference type="EMBL" id="SUMC01000117">
    <property type="protein sequence ID" value="TJZ99122.1"/>
    <property type="molecule type" value="Genomic_DNA"/>
</dbReference>
<dbReference type="RefSeq" id="WP_136730170.1">
    <property type="nucleotide sequence ID" value="NZ_SUMC01000117.1"/>
</dbReference>
<dbReference type="Proteomes" id="UP000305778">
    <property type="component" value="Unassembled WGS sequence"/>
</dbReference>
<dbReference type="Gene3D" id="3.60.40.10">
    <property type="entry name" value="PPM-type phosphatase domain"/>
    <property type="match status" value="1"/>
</dbReference>
<feature type="domain" description="PPM-type phosphatase" evidence="1">
    <location>
        <begin position="2"/>
        <end position="50"/>
    </location>
</feature>
<comment type="caution">
    <text evidence="2">The sequence shown here is derived from an EMBL/GenBank/DDBJ whole genome shotgun (WGS) entry which is preliminary data.</text>
</comment>
<dbReference type="AlphaFoldDB" id="A0A4U0RUE1"/>
<dbReference type="InterPro" id="IPR001932">
    <property type="entry name" value="PPM-type_phosphatase-like_dom"/>
</dbReference>
<dbReference type="InterPro" id="IPR036457">
    <property type="entry name" value="PPM-type-like_dom_sf"/>
</dbReference>
<protein>
    <recommendedName>
        <fullName evidence="1">PPM-type phosphatase domain-containing protein</fullName>
    </recommendedName>
</protein>
<accession>A0A4U0RUE1</accession>